<name>A0A2G9YCZ5_9BACT</name>
<evidence type="ECO:0000313" key="2">
    <source>
        <dbReference type="EMBL" id="PIP17119.1"/>
    </source>
</evidence>
<organism evidence="2 3">
    <name type="scientific">Candidatus Portnoybacteria bacterium CG23_combo_of_CG06-09_8_20_14_all_37_13</name>
    <dbReference type="NCBI Taxonomy" id="1974819"/>
    <lineage>
        <taxon>Bacteria</taxon>
        <taxon>Candidatus Portnoyibacteriota</taxon>
    </lineage>
</organism>
<reference evidence="2 3" key="1">
    <citation type="submission" date="2017-09" db="EMBL/GenBank/DDBJ databases">
        <title>Depth-based differentiation of microbial function through sediment-hosted aquifers and enrichment of novel symbionts in the deep terrestrial subsurface.</title>
        <authorList>
            <person name="Probst A.J."/>
            <person name="Ladd B."/>
            <person name="Jarett J.K."/>
            <person name="Geller-Mcgrath D.E."/>
            <person name="Sieber C.M."/>
            <person name="Emerson J.B."/>
            <person name="Anantharaman K."/>
            <person name="Thomas B.C."/>
            <person name="Malmstrom R."/>
            <person name="Stieglmeier M."/>
            <person name="Klingl A."/>
            <person name="Woyke T."/>
            <person name="Ryan C.M."/>
            <person name="Banfield J.F."/>
        </authorList>
    </citation>
    <scope>NUCLEOTIDE SEQUENCE [LARGE SCALE GENOMIC DNA]</scope>
    <source>
        <strain evidence="2">CG23_combo_of_CG06-09_8_20_14_all_37_13</strain>
    </source>
</reference>
<gene>
    <name evidence="2" type="ORF">COX44_01625</name>
</gene>
<feature type="region of interest" description="Disordered" evidence="1">
    <location>
        <begin position="120"/>
        <end position="139"/>
    </location>
</feature>
<accession>A0A2G9YCZ5</accession>
<comment type="caution">
    <text evidence="2">The sequence shown here is derived from an EMBL/GenBank/DDBJ whole genome shotgun (WGS) entry which is preliminary data.</text>
</comment>
<evidence type="ECO:0000313" key="3">
    <source>
        <dbReference type="Proteomes" id="UP000231480"/>
    </source>
</evidence>
<sequence>MNQQQINLRKKFLALPLELRQNIVSVENAEHIQAIAQKYHLQTEKMQCLAKTAGLVLLGEIPIEQFESEIQKTCGFIPESARDISQDIYQQIFQPIEQFLKQTQKDVRITENPDIKQELAEHGVEIREKKQEDKYREPI</sequence>
<evidence type="ECO:0000256" key="1">
    <source>
        <dbReference type="SAM" id="MobiDB-lite"/>
    </source>
</evidence>
<dbReference type="AlphaFoldDB" id="A0A2G9YCZ5"/>
<dbReference type="Proteomes" id="UP000231480">
    <property type="component" value="Unassembled WGS sequence"/>
</dbReference>
<dbReference type="EMBL" id="PCRH01000037">
    <property type="protein sequence ID" value="PIP17119.1"/>
    <property type="molecule type" value="Genomic_DNA"/>
</dbReference>
<proteinExistence type="predicted"/>
<protein>
    <submittedName>
        <fullName evidence="2">Uncharacterized protein</fullName>
    </submittedName>
</protein>